<evidence type="ECO:0000313" key="3">
    <source>
        <dbReference type="EMBL" id="CEM29513.1"/>
    </source>
</evidence>
<gene>
    <name evidence="3" type="ORF">Cvel_22008</name>
</gene>
<feature type="region of interest" description="Disordered" evidence="1">
    <location>
        <begin position="100"/>
        <end position="132"/>
    </location>
</feature>
<sequence length="276" mass="28891">MQALEPPPTEPARNSGGCESSSARKGGWVGGLSGKLHEAVGRADAQIKASCSSLHDSLGAMTLPSLLLSSLLFGTLVGTAAYRKKRVQLDSQIVTRRKRILPSPALKPSPATSQRHEFHSQPSPAIPLSVDSSTGLNAIPRSALSDAAQGVSGSHREKTQTSRLQSYPASIGFNEDEDSDDEEDSGNPWGGLGKGGVQNVKATDLFSPLEILHLFVTPGLVVSAGLFALWLTVKQTCGFHNVRDMIDTIKWVKGVGPPPSCATGANARGSASTANS</sequence>
<feature type="region of interest" description="Disordered" evidence="1">
    <location>
        <begin position="1"/>
        <end position="25"/>
    </location>
</feature>
<evidence type="ECO:0000256" key="2">
    <source>
        <dbReference type="SAM" id="Phobius"/>
    </source>
</evidence>
<feature type="region of interest" description="Disordered" evidence="1">
    <location>
        <begin position="146"/>
        <end position="193"/>
    </location>
</feature>
<name>A0A0G4GI64_9ALVE</name>
<reference evidence="3" key="1">
    <citation type="submission" date="2014-11" db="EMBL/GenBank/DDBJ databases">
        <authorList>
            <person name="Otto D Thomas"/>
            <person name="Naeem Raeece"/>
        </authorList>
    </citation>
    <scope>NUCLEOTIDE SEQUENCE</scope>
</reference>
<feature type="compositionally biased region" description="Acidic residues" evidence="1">
    <location>
        <begin position="174"/>
        <end position="185"/>
    </location>
</feature>
<dbReference type="AlphaFoldDB" id="A0A0G4GI64"/>
<organism evidence="3">
    <name type="scientific">Chromera velia CCMP2878</name>
    <dbReference type="NCBI Taxonomy" id="1169474"/>
    <lineage>
        <taxon>Eukaryota</taxon>
        <taxon>Sar</taxon>
        <taxon>Alveolata</taxon>
        <taxon>Colpodellida</taxon>
        <taxon>Chromeraceae</taxon>
        <taxon>Chromera</taxon>
    </lineage>
</organism>
<feature type="transmembrane region" description="Helical" evidence="2">
    <location>
        <begin position="211"/>
        <end position="233"/>
    </location>
</feature>
<dbReference type="VEuPathDB" id="CryptoDB:Cvel_22008"/>
<protein>
    <submittedName>
        <fullName evidence="3">Uncharacterized protein</fullName>
    </submittedName>
</protein>
<keyword evidence="2" id="KW-0812">Transmembrane</keyword>
<dbReference type="EMBL" id="CDMZ01001240">
    <property type="protein sequence ID" value="CEM29513.1"/>
    <property type="molecule type" value="Genomic_DNA"/>
</dbReference>
<accession>A0A0G4GI64</accession>
<keyword evidence="2" id="KW-0472">Membrane</keyword>
<evidence type="ECO:0000256" key="1">
    <source>
        <dbReference type="SAM" id="MobiDB-lite"/>
    </source>
</evidence>
<proteinExistence type="predicted"/>
<feature type="compositionally biased region" description="Pro residues" evidence="1">
    <location>
        <begin position="1"/>
        <end position="10"/>
    </location>
</feature>
<keyword evidence="2" id="KW-1133">Transmembrane helix</keyword>